<protein>
    <submittedName>
        <fullName evidence="2">IS701 family transposase</fullName>
    </submittedName>
</protein>
<dbReference type="InterPro" id="IPR038721">
    <property type="entry name" value="IS701-like_DDE_dom"/>
</dbReference>
<proteinExistence type="predicted"/>
<name>A0ABS1YRU4_9ACTN</name>
<dbReference type="Proteomes" id="UP000622245">
    <property type="component" value="Unassembled WGS sequence"/>
</dbReference>
<evidence type="ECO:0000259" key="1">
    <source>
        <dbReference type="Pfam" id="PF13546"/>
    </source>
</evidence>
<dbReference type="InterPro" id="IPR012337">
    <property type="entry name" value="RNaseH-like_sf"/>
</dbReference>
<reference evidence="2 3" key="1">
    <citation type="submission" date="2021-01" db="EMBL/GenBank/DDBJ databases">
        <title>Draft genome sequence of Micromonospora sp. strain STR1s_6.</title>
        <authorList>
            <person name="Karlyshev A."/>
            <person name="Jawad R."/>
        </authorList>
    </citation>
    <scope>NUCLEOTIDE SEQUENCE [LARGE SCALE GENOMIC DNA]</scope>
    <source>
        <strain evidence="2 3">STR1S-6</strain>
    </source>
</reference>
<dbReference type="NCBIfam" id="NF033540">
    <property type="entry name" value="transpos_IS701"/>
    <property type="match status" value="1"/>
</dbReference>
<dbReference type="EMBL" id="JAEVHL010000501">
    <property type="protein sequence ID" value="MBM0280151.1"/>
    <property type="molecule type" value="Genomic_DNA"/>
</dbReference>
<gene>
    <name evidence="2" type="ORF">JM949_35920</name>
</gene>
<dbReference type="RefSeq" id="WP_203152470.1">
    <property type="nucleotide sequence ID" value="NZ_JAEVHL010000501.1"/>
</dbReference>
<evidence type="ECO:0000313" key="3">
    <source>
        <dbReference type="Proteomes" id="UP000622245"/>
    </source>
</evidence>
<dbReference type="PANTHER" id="PTHR33627">
    <property type="entry name" value="TRANSPOSASE"/>
    <property type="match status" value="1"/>
</dbReference>
<dbReference type="InterPro" id="IPR039365">
    <property type="entry name" value="IS701-like"/>
</dbReference>
<comment type="caution">
    <text evidence="2">The sequence shown here is derived from an EMBL/GenBank/DDBJ whole genome shotgun (WGS) entry which is preliminary data.</text>
</comment>
<sequence length="413" mass="46247">MTPDELSVVRQRLEAFAAEVFTPVVRSDQRAKGEMYLRGLLLDGRRKSMQPMADRLGVDHQGLQQFVTTSTWDTTAVRMRLARRAVDVVAPVAWVVDDTGFPKDGKGSPGVARQYSGTLGKVANCQIGVSVHAVTDTASCPLDWRLFLPTSWDDQAADEADRPDVLARRARCGIPDDEHYRPKWSMVVEMLDELAEHGLRPPLLAADAGYGDNSQFRSALDERGIGYIMQVKGDALAHKPDVQPVTRVWSGRGRPPTRTDPRYPKTAVSLVEHIRAAGRANVETITWREGSKGTMSSQFIFLRVRPAGHRVARDPDGTLPERWLIAQWPDDQPDPVKYWLSSLPATTSHTDLIRYGKIRWRIEHDYRELKTGLGLDHFEGRSFIGWHRHVTLATAAHLFITELRLDPKAAAPA</sequence>
<accession>A0ABS1YRU4</accession>
<dbReference type="PANTHER" id="PTHR33627:SF1">
    <property type="entry name" value="TRANSPOSASE"/>
    <property type="match status" value="1"/>
</dbReference>
<dbReference type="Pfam" id="PF13546">
    <property type="entry name" value="DDE_5"/>
    <property type="match status" value="1"/>
</dbReference>
<evidence type="ECO:0000313" key="2">
    <source>
        <dbReference type="EMBL" id="MBM0280151.1"/>
    </source>
</evidence>
<dbReference type="SUPFAM" id="SSF53098">
    <property type="entry name" value="Ribonuclease H-like"/>
    <property type="match status" value="1"/>
</dbReference>
<feature type="domain" description="Transposase IS701-like DDE" evidence="1">
    <location>
        <begin position="21"/>
        <end position="294"/>
    </location>
</feature>
<organism evidence="2 3">
    <name type="scientific">Micromonospora tarensis</name>
    <dbReference type="NCBI Taxonomy" id="2806100"/>
    <lineage>
        <taxon>Bacteria</taxon>
        <taxon>Bacillati</taxon>
        <taxon>Actinomycetota</taxon>
        <taxon>Actinomycetes</taxon>
        <taxon>Micromonosporales</taxon>
        <taxon>Micromonosporaceae</taxon>
        <taxon>Micromonospora</taxon>
    </lineage>
</organism>
<keyword evidence="3" id="KW-1185">Reference proteome</keyword>